<feature type="transmembrane region" description="Helical" evidence="1">
    <location>
        <begin position="77"/>
        <end position="99"/>
    </location>
</feature>
<gene>
    <name evidence="2" type="ORF">GCM10019998_21760</name>
</gene>
<accession>A0ABN3YBH9</accession>
<evidence type="ECO:0000313" key="3">
    <source>
        <dbReference type="Proteomes" id="UP001501577"/>
    </source>
</evidence>
<keyword evidence="1" id="KW-0472">Membrane</keyword>
<evidence type="ECO:0000313" key="2">
    <source>
        <dbReference type="EMBL" id="GAA3024891.1"/>
    </source>
</evidence>
<keyword evidence="3" id="KW-1185">Reference proteome</keyword>
<proteinExistence type="predicted"/>
<protein>
    <submittedName>
        <fullName evidence="2">Uncharacterized protein</fullName>
    </submittedName>
</protein>
<dbReference type="EMBL" id="BAAAXQ010000073">
    <property type="protein sequence ID" value="GAA3024891.1"/>
    <property type="molecule type" value="Genomic_DNA"/>
</dbReference>
<keyword evidence="1" id="KW-1133">Transmembrane helix</keyword>
<name>A0ABN3YBH9_9ENTE</name>
<sequence length="108" mass="12355">MSTKLLNNIYMAVQSLVGLIALFFIWGLFHTFTFEPPLLVGTILIVCNFTFGMFSAIKNTKSPKNIYMRIITYTPFLLFFIGGIVLILGVMLMIIASYMRYMYKEVSS</sequence>
<feature type="transmembrane region" description="Helical" evidence="1">
    <location>
        <begin position="12"/>
        <end position="32"/>
    </location>
</feature>
<dbReference type="RefSeq" id="WP_068710535.1">
    <property type="nucleotide sequence ID" value="NZ_BAAAXQ010000073.1"/>
</dbReference>
<reference evidence="2 3" key="1">
    <citation type="journal article" date="2019" name="Int. J. Syst. Evol. Microbiol.">
        <title>The Global Catalogue of Microorganisms (GCM) 10K type strain sequencing project: providing services to taxonomists for standard genome sequencing and annotation.</title>
        <authorList>
            <consortium name="The Broad Institute Genomics Platform"/>
            <consortium name="The Broad Institute Genome Sequencing Center for Infectious Disease"/>
            <person name="Wu L."/>
            <person name="Ma J."/>
        </authorList>
    </citation>
    <scope>NUCLEOTIDE SEQUENCE [LARGE SCALE GENOMIC DNA]</scope>
    <source>
        <strain evidence="2 3">JCM 8736</strain>
    </source>
</reference>
<organism evidence="2 3">
    <name type="scientific">Tetragenococcus solitarius</name>
    <dbReference type="NCBI Taxonomy" id="71453"/>
    <lineage>
        <taxon>Bacteria</taxon>
        <taxon>Bacillati</taxon>
        <taxon>Bacillota</taxon>
        <taxon>Bacilli</taxon>
        <taxon>Lactobacillales</taxon>
        <taxon>Enterococcaceae</taxon>
        <taxon>Tetragenococcus</taxon>
    </lineage>
</organism>
<keyword evidence="1" id="KW-0812">Transmembrane</keyword>
<evidence type="ECO:0000256" key="1">
    <source>
        <dbReference type="SAM" id="Phobius"/>
    </source>
</evidence>
<feature type="transmembrane region" description="Helical" evidence="1">
    <location>
        <begin position="38"/>
        <end position="57"/>
    </location>
</feature>
<comment type="caution">
    <text evidence="2">The sequence shown here is derived from an EMBL/GenBank/DDBJ whole genome shotgun (WGS) entry which is preliminary data.</text>
</comment>
<dbReference type="Proteomes" id="UP001501577">
    <property type="component" value="Unassembled WGS sequence"/>
</dbReference>